<proteinExistence type="predicted"/>
<feature type="domain" description="AB hydrolase-1" evidence="1">
    <location>
        <begin position="35"/>
        <end position="277"/>
    </location>
</feature>
<dbReference type="GO" id="GO:0016787">
    <property type="term" value="F:hydrolase activity"/>
    <property type="evidence" value="ECO:0007669"/>
    <property type="project" value="UniProtKB-KW"/>
</dbReference>
<dbReference type="PANTHER" id="PTHR43798:SF33">
    <property type="entry name" value="HYDROLASE, PUTATIVE (AFU_ORTHOLOGUE AFUA_2G14860)-RELATED"/>
    <property type="match status" value="1"/>
</dbReference>
<evidence type="ECO:0000313" key="2">
    <source>
        <dbReference type="EMBL" id="QRV39125.1"/>
    </source>
</evidence>
<name>A0ABD7D6L9_9ACTN</name>
<dbReference type="Proteomes" id="UP000623926">
    <property type="component" value="Plasmid unnamed3"/>
</dbReference>
<evidence type="ECO:0000259" key="1">
    <source>
        <dbReference type="Pfam" id="PF12697"/>
    </source>
</evidence>
<accession>A0ABD7D6L9</accession>
<dbReference type="Gene3D" id="3.40.50.1820">
    <property type="entry name" value="alpha/beta hydrolase"/>
    <property type="match status" value="1"/>
</dbReference>
<gene>
    <name evidence="2" type="ORF">I6J42_34115</name>
</gene>
<keyword evidence="2" id="KW-0614">Plasmid</keyword>
<dbReference type="AlphaFoldDB" id="A0ABD7D6L9"/>
<sequence>MFRHHAFTEKRVTCATGNILTYYRRDGLPASPTLVFEAGLMSTSTSWLLLADHLDPTLSVVAYDRAGYRKSMRGCAEPYCLSESVDDLRDVIADAVISDGPVYLVGHSLGGYLAYQVATTASRTTESRVPAPAIDGVVLIDPTHPGELMRSRRQREGSRGVHMALKLGPLTSLAGGGLLMDKKNMYAFCAGSPYEKIWRLEGSTVSTWLAARREWRQAYIFMLDGGRQLHGAAVPVTVLAAEETLLPEQEQRSLYDEYVSLGSGGQVVSISETSHMSIVASVTHAAITATELQKIIALWSGNLDSAKGADMGAHGDE</sequence>
<evidence type="ECO:0000313" key="3">
    <source>
        <dbReference type="Proteomes" id="UP000623926"/>
    </source>
</evidence>
<geneLocation type="plasmid" evidence="2 3">
    <name>unnamed3</name>
</geneLocation>
<dbReference type="Pfam" id="PF12697">
    <property type="entry name" value="Abhydrolase_6"/>
    <property type="match status" value="1"/>
</dbReference>
<dbReference type="PANTHER" id="PTHR43798">
    <property type="entry name" value="MONOACYLGLYCEROL LIPASE"/>
    <property type="match status" value="1"/>
</dbReference>
<dbReference type="InterPro" id="IPR050266">
    <property type="entry name" value="AB_hydrolase_sf"/>
</dbReference>
<dbReference type="EMBL" id="CP070247">
    <property type="protein sequence ID" value="QRV39125.1"/>
    <property type="molecule type" value="Genomic_DNA"/>
</dbReference>
<dbReference type="InterPro" id="IPR029058">
    <property type="entry name" value="AB_hydrolase_fold"/>
</dbReference>
<dbReference type="SUPFAM" id="SSF53474">
    <property type="entry name" value="alpha/beta-Hydrolases"/>
    <property type="match status" value="1"/>
</dbReference>
<keyword evidence="2" id="KW-0378">Hydrolase</keyword>
<organism evidence="2 3">
    <name type="scientific">Streptomyces californicus</name>
    <dbReference type="NCBI Taxonomy" id="67351"/>
    <lineage>
        <taxon>Bacteria</taxon>
        <taxon>Bacillati</taxon>
        <taxon>Actinomycetota</taxon>
        <taxon>Actinomycetes</taxon>
        <taxon>Kitasatosporales</taxon>
        <taxon>Streptomycetaceae</taxon>
        <taxon>Streptomyces</taxon>
    </lineage>
</organism>
<reference evidence="2 3" key="1">
    <citation type="submission" date="2021-02" db="EMBL/GenBank/DDBJ databases">
        <title>FDA dAtabase for Regulatory Grade micrObial Sequences (FDA-ARGOS): Supporting development and validation of Infectious Disease Dx tests.</title>
        <authorList>
            <person name="Sproer C."/>
            <person name="Gronow S."/>
            <person name="Severitt S."/>
            <person name="Schroder I."/>
            <person name="Tallon L."/>
            <person name="Sadzewicz L."/>
            <person name="Zhao X."/>
            <person name="Boylan J."/>
            <person name="Ott S."/>
            <person name="Bowen H."/>
            <person name="Vavikolanu K."/>
            <person name="Mehta A."/>
            <person name="Aluvathingal J."/>
            <person name="Nadendla S."/>
            <person name="Lowell S."/>
            <person name="Myers T."/>
            <person name="Yan Y."/>
            <person name="Sichtig H."/>
        </authorList>
    </citation>
    <scope>NUCLEOTIDE SEQUENCE [LARGE SCALE GENOMIC DNA]</scope>
    <source>
        <strain evidence="2 3">FDAARGOS_1212</strain>
        <plasmid evidence="2 3">unnamed3</plasmid>
    </source>
</reference>
<protein>
    <submittedName>
        <fullName evidence="2">Alpha/beta hydrolase</fullName>
    </submittedName>
</protein>
<dbReference type="RefSeq" id="WP_205030156.1">
    <property type="nucleotide sequence ID" value="NZ_CP070247.1"/>
</dbReference>
<dbReference type="InterPro" id="IPR000073">
    <property type="entry name" value="AB_hydrolase_1"/>
</dbReference>